<accession>W4ES08</accession>
<keyword evidence="3" id="KW-0449">Lipoprotein</keyword>
<dbReference type="GO" id="GO:0030435">
    <property type="term" value="P:sporulation resulting in formation of a cellular spore"/>
    <property type="evidence" value="ECO:0007669"/>
    <property type="project" value="InterPro"/>
</dbReference>
<reference evidence="3 4" key="1">
    <citation type="journal article" date="2014" name="BMC Genomics">
        <title>Genomic comparison of sporeforming bacilli isolated from milk.</title>
        <authorList>
            <person name="Moreno Switt A.I."/>
            <person name="Andrus A.D."/>
            <person name="Ranieri M.L."/>
            <person name="Orsi R.H."/>
            <person name="Ivy R."/>
            <person name="den Bakker H.C."/>
            <person name="Martin N.H."/>
            <person name="Wiedmann M."/>
            <person name="Boor K.J."/>
        </authorList>
    </citation>
    <scope>NUCLEOTIDE SEQUENCE [LARGE SCALE GENOMIC DNA]</scope>
    <source>
        <strain evidence="3 4">FSL R5-213</strain>
    </source>
</reference>
<comment type="caution">
    <text evidence="3">The sequence shown here is derived from an EMBL/GenBank/DDBJ whole genome shotgun (WGS) entry which is preliminary data.</text>
</comment>
<feature type="region of interest" description="Disordered" evidence="1">
    <location>
        <begin position="21"/>
        <end position="60"/>
    </location>
</feature>
<organism evidence="3 4">
    <name type="scientific">Viridibacillus arenosi FSL R5-213</name>
    <dbReference type="NCBI Taxonomy" id="1227360"/>
    <lineage>
        <taxon>Bacteria</taxon>
        <taxon>Bacillati</taxon>
        <taxon>Bacillota</taxon>
        <taxon>Bacilli</taxon>
        <taxon>Bacillales</taxon>
        <taxon>Caryophanaceae</taxon>
        <taxon>Viridibacillus</taxon>
    </lineage>
</organism>
<dbReference type="PROSITE" id="PS51257">
    <property type="entry name" value="PROKAR_LIPOPROTEIN"/>
    <property type="match status" value="1"/>
</dbReference>
<dbReference type="InterPro" id="IPR019076">
    <property type="entry name" value="Spore_lipoprot_YhcN/YlaJ-like"/>
</dbReference>
<dbReference type="InterPro" id="IPR014247">
    <property type="entry name" value="Spore_lipoprot_YhcN/YlaJ"/>
</dbReference>
<feature type="compositionally biased region" description="Polar residues" evidence="1">
    <location>
        <begin position="22"/>
        <end position="33"/>
    </location>
</feature>
<keyword evidence="4" id="KW-1185">Reference proteome</keyword>
<dbReference type="RefSeq" id="WP_051448748.1">
    <property type="nucleotide sequence ID" value="NZ_ASQA01000033.1"/>
</dbReference>
<feature type="signal peptide" evidence="2">
    <location>
        <begin position="1"/>
        <end position="19"/>
    </location>
</feature>
<feature type="compositionally biased region" description="Basic and acidic residues" evidence="1">
    <location>
        <begin position="46"/>
        <end position="60"/>
    </location>
</feature>
<dbReference type="AlphaFoldDB" id="W4ES08"/>
<dbReference type="Pfam" id="PF09580">
    <property type="entry name" value="Spore_YhcN_YlaJ"/>
    <property type="match status" value="1"/>
</dbReference>
<protein>
    <submittedName>
        <fullName evidence="3">Lipoprotein YhcN</fullName>
    </submittedName>
</protein>
<evidence type="ECO:0000256" key="1">
    <source>
        <dbReference type="SAM" id="MobiDB-lite"/>
    </source>
</evidence>
<feature type="chain" id="PRO_5038806070" evidence="2">
    <location>
        <begin position="20"/>
        <end position="171"/>
    </location>
</feature>
<sequence length="171" mass="18919">MSKILQLSMVVLLMGSLAACGTNRNSNETATNETVKDETTNGANETVKDEETTTEKTPTNDEHRLELADDVADKIAKMEEVEKANVIVTNKNAYVAVTLKEGVNGDKTLEDKIADQARAANADFKNVYVSLNPDFVKQMNEYGEKIRANEPVEGIFKEFSDTVKRVFPDAR</sequence>
<proteinExistence type="predicted"/>
<dbReference type="eggNOG" id="ENOG5032V70">
    <property type="taxonomic scope" value="Bacteria"/>
</dbReference>
<evidence type="ECO:0000313" key="3">
    <source>
        <dbReference type="EMBL" id="ETT83049.1"/>
    </source>
</evidence>
<evidence type="ECO:0000313" key="4">
    <source>
        <dbReference type="Proteomes" id="UP000019062"/>
    </source>
</evidence>
<dbReference type="Proteomes" id="UP000019062">
    <property type="component" value="Unassembled WGS sequence"/>
</dbReference>
<keyword evidence="2" id="KW-0732">Signal</keyword>
<dbReference type="EMBL" id="ASQA01000033">
    <property type="protein sequence ID" value="ETT83049.1"/>
    <property type="molecule type" value="Genomic_DNA"/>
</dbReference>
<dbReference type="NCBIfam" id="TIGR02898">
    <property type="entry name" value="spore_YhcN_YlaJ"/>
    <property type="match status" value="1"/>
</dbReference>
<name>W4ES08_9BACL</name>
<evidence type="ECO:0000256" key="2">
    <source>
        <dbReference type="SAM" id="SignalP"/>
    </source>
</evidence>
<gene>
    <name evidence="3" type="ORF">C176_14107</name>
</gene>